<evidence type="ECO:0000259" key="2">
    <source>
        <dbReference type="Pfam" id="PF25876"/>
    </source>
</evidence>
<dbReference type="Pfam" id="PF25917">
    <property type="entry name" value="BSH_RND"/>
    <property type="match status" value="1"/>
</dbReference>
<dbReference type="InterPro" id="IPR058792">
    <property type="entry name" value="Beta-barrel_RND_2"/>
</dbReference>
<keyword evidence="1" id="KW-0812">Transmembrane</keyword>
<dbReference type="Gene3D" id="2.40.420.20">
    <property type="match status" value="1"/>
</dbReference>
<feature type="domain" description="CusB-like beta-barrel" evidence="4">
    <location>
        <begin position="220"/>
        <end position="291"/>
    </location>
</feature>
<dbReference type="PANTHER" id="PTHR30469:SF15">
    <property type="entry name" value="HLYD FAMILY OF SECRETION PROTEINS"/>
    <property type="match status" value="1"/>
</dbReference>
<sequence>MQALHWLSKISRKKLYCGLAAIIIGICIIVIWKAPNEPAAAAEEVFLVRTAVIGATNNVQEFSYSGEVRGRYESQLAFQVNGKIIKRNVQLGSVVNAGDVLMQIDAKDIQQTVNSNSAQIYSAQSQLELAESNVNRYRQLYEQGAVGRMVYDQYINAYNVAVAGVRQAQAQYAQGANQLDYSLLQADKPGVVSSITAEIGQVVSAGQVVATVVQDGEREVEISVPENRIEELRQARDLKVTFWALSNKMIDGKVREIAPMADSATRTFKVRISLLNPPPEMKLGMTANVTVLSGNVQKTANIPLTAIYQTDDTPTVWVVANDVVTLRPVKLGKFGNQSSVEILEGLQQGDRIVIKGVHKLKEGQKVKVGGESL</sequence>
<dbReference type="Pfam" id="PF25954">
    <property type="entry name" value="Beta-barrel_RND_2"/>
    <property type="match status" value="1"/>
</dbReference>
<comment type="caution">
    <text evidence="6">The sequence shown here is derived from an EMBL/GenBank/DDBJ whole genome shotgun (WGS) entry which is preliminary data.</text>
</comment>
<feature type="transmembrane region" description="Helical" evidence="1">
    <location>
        <begin position="15"/>
        <end position="32"/>
    </location>
</feature>
<feature type="domain" description="Multidrug resistance protein MdtA-like barrel-sandwich hybrid" evidence="3">
    <location>
        <begin position="78"/>
        <end position="213"/>
    </location>
</feature>
<dbReference type="GO" id="GO:0015562">
    <property type="term" value="F:efflux transmembrane transporter activity"/>
    <property type="evidence" value="ECO:0007669"/>
    <property type="project" value="TreeGrafter"/>
</dbReference>
<gene>
    <name evidence="6" type="primary">mdtA_8</name>
    <name evidence="6" type="ORF">SDC9_15066</name>
</gene>
<dbReference type="InterPro" id="IPR006143">
    <property type="entry name" value="RND_pump_MFP"/>
</dbReference>
<evidence type="ECO:0000259" key="4">
    <source>
        <dbReference type="Pfam" id="PF25954"/>
    </source>
</evidence>
<dbReference type="GO" id="GO:1990281">
    <property type="term" value="C:efflux pump complex"/>
    <property type="evidence" value="ECO:0007669"/>
    <property type="project" value="TreeGrafter"/>
</dbReference>
<reference evidence="6" key="1">
    <citation type="submission" date="2019-08" db="EMBL/GenBank/DDBJ databases">
        <authorList>
            <person name="Kucharzyk K."/>
            <person name="Murdoch R.W."/>
            <person name="Higgins S."/>
            <person name="Loffler F."/>
        </authorList>
    </citation>
    <scope>NUCLEOTIDE SEQUENCE</scope>
</reference>
<keyword evidence="1" id="KW-0472">Membrane</keyword>
<dbReference type="Gene3D" id="1.10.287.470">
    <property type="entry name" value="Helix hairpin bin"/>
    <property type="match status" value="1"/>
</dbReference>
<dbReference type="InterPro" id="IPR058624">
    <property type="entry name" value="MdtA-like_HH"/>
</dbReference>
<dbReference type="Pfam" id="PF25989">
    <property type="entry name" value="YknX_C"/>
    <property type="match status" value="1"/>
</dbReference>
<dbReference type="EMBL" id="VSSQ01000046">
    <property type="protein sequence ID" value="MPL69328.1"/>
    <property type="molecule type" value="Genomic_DNA"/>
</dbReference>
<dbReference type="Pfam" id="PF25876">
    <property type="entry name" value="HH_MFP_RND"/>
    <property type="match status" value="1"/>
</dbReference>
<protein>
    <submittedName>
        <fullName evidence="6">Multidrug resistance protein MdtA</fullName>
    </submittedName>
</protein>
<feature type="domain" description="Multidrug resistance protein MdtA-like alpha-helical hairpin" evidence="2">
    <location>
        <begin position="114"/>
        <end position="182"/>
    </location>
</feature>
<proteinExistence type="predicted"/>
<name>A0A644TQP4_9ZZZZ</name>
<keyword evidence="1" id="KW-1133">Transmembrane helix</keyword>
<evidence type="ECO:0000259" key="5">
    <source>
        <dbReference type="Pfam" id="PF25989"/>
    </source>
</evidence>
<evidence type="ECO:0000259" key="3">
    <source>
        <dbReference type="Pfam" id="PF25917"/>
    </source>
</evidence>
<evidence type="ECO:0000256" key="1">
    <source>
        <dbReference type="SAM" id="Phobius"/>
    </source>
</evidence>
<dbReference type="Gene3D" id="2.40.50.100">
    <property type="match status" value="1"/>
</dbReference>
<evidence type="ECO:0000313" key="6">
    <source>
        <dbReference type="EMBL" id="MPL69328.1"/>
    </source>
</evidence>
<accession>A0A644TQP4</accession>
<feature type="domain" description="YknX-like C-terminal permuted SH3-like" evidence="5">
    <location>
        <begin position="301"/>
        <end position="368"/>
    </location>
</feature>
<dbReference type="InterPro" id="IPR058625">
    <property type="entry name" value="MdtA-like_BSH"/>
</dbReference>
<dbReference type="AlphaFoldDB" id="A0A644TQP4"/>
<dbReference type="PANTHER" id="PTHR30469">
    <property type="entry name" value="MULTIDRUG RESISTANCE PROTEIN MDTA"/>
    <property type="match status" value="1"/>
</dbReference>
<dbReference type="NCBIfam" id="TIGR01730">
    <property type="entry name" value="RND_mfp"/>
    <property type="match status" value="1"/>
</dbReference>
<dbReference type="Gene3D" id="2.40.30.170">
    <property type="match status" value="1"/>
</dbReference>
<dbReference type="InterPro" id="IPR058637">
    <property type="entry name" value="YknX-like_C"/>
</dbReference>
<dbReference type="SUPFAM" id="SSF111369">
    <property type="entry name" value="HlyD-like secretion proteins"/>
    <property type="match status" value="1"/>
</dbReference>
<organism evidence="6">
    <name type="scientific">bioreactor metagenome</name>
    <dbReference type="NCBI Taxonomy" id="1076179"/>
    <lineage>
        <taxon>unclassified sequences</taxon>
        <taxon>metagenomes</taxon>
        <taxon>ecological metagenomes</taxon>
    </lineage>
</organism>